<dbReference type="EMBL" id="JABBWD010000048">
    <property type="protein sequence ID" value="KAG1773356.1"/>
    <property type="molecule type" value="Genomic_DNA"/>
</dbReference>
<dbReference type="Pfam" id="PF09994">
    <property type="entry name" value="T6SS_Tle1-like_cat"/>
    <property type="match status" value="1"/>
</dbReference>
<organism evidence="2 3">
    <name type="scientific">Suillus placidus</name>
    <dbReference type="NCBI Taxonomy" id="48579"/>
    <lineage>
        <taxon>Eukaryota</taxon>
        <taxon>Fungi</taxon>
        <taxon>Dikarya</taxon>
        <taxon>Basidiomycota</taxon>
        <taxon>Agaricomycotina</taxon>
        <taxon>Agaricomycetes</taxon>
        <taxon>Agaricomycetidae</taxon>
        <taxon>Boletales</taxon>
        <taxon>Suillineae</taxon>
        <taxon>Suillaceae</taxon>
        <taxon>Suillus</taxon>
    </lineage>
</organism>
<keyword evidence="3" id="KW-1185">Reference proteome</keyword>
<dbReference type="PANTHER" id="PTHR33840:SF2">
    <property type="entry name" value="TLE1 PHOSPHOLIPASE DOMAIN-CONTAINING PROTEIN"/>
    <property type="match status" value="1"/>
</dbReference>
<comment type="caution">
    <text evidence="2">The sequence shown here is derived from an EMBL/GenBank/DDBJ whole genome shotgun (WGS) entry which is preliminary data.</text>
</comment>
<proteinExistence type="predicted"/>
<gene>
    <name evidence="2" type="ORF">EV702DRAFT_575467</name>
</gene>
<reference evidence="2" key="1">
    <citation type="journal article" date="2020" name="New Phytol.">
        <title>Comparative genomics reveals dynamic genome evolution in host specialist ectomycorrhizal fungi.</title>
        <authorList>
            <person name="Lofgren L.A."/>
            <person name="Nguyen N.H."/>
            <person name="Vilgalys R."/>
            <person name="Ruytinx J."/>
            <person name="Liao H.L."/>
            <person name="Branco S."/>
            <person name="Kuo A."/>
            <person name="LaButti K."/>
            <person name="Lipzen A."/>
            <person name="Andreopoulos W."/>
            <person name="Pangilinan J."/>
            <person name="Riley R."/>
            <person name="Hundley H."/>
            <person name="Na H."/>
            <person name="Barry K."/>
            <person name="Grigoriev I.V."/>
            <person name="Stajich J.E."/>
            <person name="Kennedy P.G."/>
        </authorList>
    </citation>
    <scope>NUCLEOTIDE SEQUENCE</scope>
    <source>
        <strain evidence="2">DOB743</strain>
    </source>
</reference>
<evidence type="ECO:0000259" key="1">
    <source>
        <dbReference type="Pfam" id="PF09994"/>
    </source>
</evidence>
<dbReference type="PANTHER" id="PTHR33840">
    <property type="match status" value="1"/>
</dbReference>
<dbReference type="OrthoDB" id="538223at2759"/>
<sequence>MMPVSSSDVTDAACKCPRNQLPGRNLVICIDGTSNKYGDKNTNIVELYSEMVKDDKQLTYYNSGVGTYAKGHTHWMKQVSSIFDLAFAFNISQTIMDAYRWLSDKYHPGDKIFLFGFSRGAYQVRALAGMIHEMGLILPGNIEQIPYAFEIYSAINSGKPKDKLLAAGFRSTFSRQGVVIHFIGVWDTVSSVGFRKEKILPSTDTCDHICYFRQGLALDERRVKFLPEYVYGGMSDRPQSQLAQHPKDVVKEDNVKEVWFAGSHSDVGGGNREKTGDALNFQDMPLLWMREEAFEAGLLLNPPKIAFRYEDLKEPKIDDSLTLPWWLLELLPIRRLCYNNSNQHTPIPHVGKGRIILPGQKVHASVLFRTHYRSKASFWRNLQQWPEAIYFHVAYDQERLRLSQLGHAWEVPFKRSTAEVLVGTIHKKHTLDYVDRLAFMCSFELGVEAVRR</sequence>
<name>A0A9P6ZN96_9AGAM</name>
<dbReference type="SUPFAM" id="SSF53474">
    <property type="entry name" value="alpha/beta-Hydrolases"/>
    <property type="match status" value="1"/>
</dbReference>
<evidence type="ECO:0000313" key="3">
    <source>
        <dbReference type="Proteomes" id="UP000714275"/>
    </source>
</evidence>
<feature type="domain" description="T6SS Phospholipase effector Tle1-like catalytic" evidence="1">
    <location>
        <begin position="24"/>
        <end position="291"/>
    </location>
</feature>
<dbReference type="Proteomes" id="UP000714275">
    <property type="component" value="Unassembled WGS sequence"/>
</dbReference>
<dbReference type="InterPro" id="IPR018712">
    <property type="entry name" value="Tle1-like_cat"/>
</dbReference>
<protein>
    <recommendedName>
        <fullName evidence="1">T6SS Phospholipase effector Tle1-like catalytic domain-containing protein</fullName>
    </recommendedName>
</protein>
<accession>A0A9P6ZN96</accession>
<dbReference type="InterPro" id="IPR029058">
    <property type="entry name" value="AB_hydrolase_fold"/>
</dbReference>
<evidence type="ECO:0000313" key="2">
    <source>
        <dbReference type="EMBL" id="KAG1773356.1"/>
    </source>
</evidence>
<dbReference type="AlphaFoldDB" id="A0A9P6ZN96"/>